<proteinExistence type="predicted"/>
<accession>A0A366HU30</accession>
<evidence type="ECO:0000313" key="5">
    <source>
        <dbReference type="EMBL" id="RBP47340.1"/>
    </source>
</evidence>
<gene>
    <name evidence="5" type="ORF">DES53_101137</name>
</gene>
<dbReference type="GO" id="GO:0006352">
    <property type="term" value="P:DNA-templated transcription initiation"/>
    <property type="evidence" value="ECO:0007669"/>
    <property type="project" value="InterPro"/>
</dbReference>
<name>A0A366HU30_9BACT</name>
<keyword evidence="4" id="KW-0804">Transcription</keyword>
<dbReference type="InterPro" id="IPR013325">
    <property type="entry name" value="RNA_pol_sigma_r2"/>
</dbReference>
<protein>
    <submittedName>
        <fullName evidence="5">RNA polymerase sigma-70 factor (ECF subfamily)</fullName>
    </submittedName>
</protein>
<evidence type="ECO:0000313" key="6">
    <source>
        <dbReference type="Proteomes" id="UP000253426"/>
    </source>
</evidence>
<organism evidence="5 6">
    <name type="scientific">Roseimicrobium gellanilyticum</name>
    <dbReference type="NCBI Taxonomy" id="748857"/>
    <lineage>
        <taxon>Bacteria</taxon>
        <taxon>Pseudomonadati</taxon>
        <taxon>Verrucomicrobiota</taxon>
        <taxon>Verrucomicrobiia</taxon>
        <taxon>Verrucomicrobiales</taxon>
        <taxon>Verrucomicrobiaceae</taxon>
        <taxon>Roseimicrobium</taxon>
    </lineage>
</organism>
<evidence type="ECO:0000256" key="1">
    <source>
        <dbReference type="ARBA" id="ARBA00023015"/>
    </source>
</evidence>
<dbReference type="RefSeq" id="WP_113956280.1">
    <property type="nucleotide sequence ID" value="NZ_QNRR01000001.1"/>
</dbReference>
<sequence length="248" mass="27432">MLLAMTHHFAETRWTLVQRAQGHTAEATAALSELCEAYYTPVHRFVCGWCNNADEARDLTQEFFARLLAKPQIGGAAPEHGKFRSFLLGAVKHFLCDMRDHGKRLKRGGGVEHVTLDAPQGSNSDALHPAGIEDASTPPPDVEFDRQWALHVLERALESLEKAFAEDGKAPHFQALKPWLISSKVSDEEAAAASTFGLQDGALRVAVHRLRQRFREQLRREIAQTLAAGADVDLEMQHLLAALRQQGG</sequence>
<dbReference type="OrthoDB" id="128557at2"/>
<evidence type="ECO:0000256" key="3">
    <source>
        <dbReference type="ARBA" id="ARBA00023125"/>
    </source>
</evidence>
<dbReference type="PANTHER" id="PTHR43133">
    <property type="entry name" value="RNA POLYMERASE ECF-TYPE SIGMA FACTO"/>
    <property type="match status" value="1"/>
</dbReference>
<dbReference type="SUPFAM" id="SSF88946">
    <property type="entry name" value="Sigma2 domain of RNA polymerase sigma factors"/>
    <property type="match status" value="1"/>
</dbReference>
<dbReference type="AlphaFoldDB" id="A0A366HU30"/>
<dbReference type="GO" id="GO:0016987">
    <property type="term" value="F:sigma factor activity"/>
    <property type="evidence" value="ECO:0007669"/>
    <property type="project" value="UniProtKB-KW"/>
</dbReference>
<dbReference type="Gene3D" id="1.10.1740.10">
    <property type="match status" value="1"/>
</dbReference>
<keyword evidence="2" id="KW-0731">Sigma factor</keyword>
<dbReference type="PANTHER" id="PTHR43133:SF8">
    <property type="entry name" value="RNA POLYMERASE SIGMA FACTOR HI_1459-RELATED"/>
    <property type="match status" value="1"/>
</dbReference>
<dbReference type="InterPro" id="IPR039425">
    <property type="entry name" value="RNA_pol_sigma-70-like"/>
</dbReference>
<reference evidence="5 6" key="1">
    <citation type="submission" date="2018-06" db="EMBL/GenBank/DDBJ databases">
        <title>Genomic Encyclopedia of Type Strains, Phase IV (KMG-IV): sequencing the most valuable type-strain genomes for metagenomic binning, comparative biology and taxonomic classification.</title>
        <authorList>
            <person name="Goeker M."/>
        </authorList>
    </citation>
    <scope>NUCLEOTIDE SEQUENCE [LARGE SCALE GENOMIC DNA]</scope>
    <source>
        <strain evidence="5 6">DSM 25532</strain>
    </source>
</reference>
<evidence type="ECO:0000256" key="4">
    <source>
        <dbReference type="ARBA" id="ARBA00023163"/>
    </source>
</evidence>
<evidence type="ECO:0000256" key="2">
    <source>
        <dbReference type="ARBA" id="ARBA00023082"/>
    </source>
</evidence>
<dbReference type="EMBL" id="QNRR01000001">
    <property type="protein sequence ID" value="RBP47340.1"/>
    <property type="molecule type" value="Genomic_DNA"/>
</dbReference>
<keyword evidence="6" id="KW-1185">Reference proteome</keyword>
<dbReference type="Proteomes" id="UP000253426">
    <property type="component" value="Unassembled WGS sequence"/>
</dbReference>
<keyword evidence="3" id="KW-0238">DNA-binding</keyword>
<keyword evidence="1" id="KW-0805">Transcription regulation</keyword>
<comment type="caution">
    <text evidence="5">The sequence shown here is derived from an EMBL/GenBank/DDBJ whole genome shotgun (WGS) entry which is preliminary data.</text>
</comment>
<dbReference type="GO" id="GO:0003677">
    <property type="term" value="F:DNA binding"/>
    <property type="evidence" value="ECO:0007669"/>
    <property type="project" value="UniProtKB-KW"/>
</dbReference>